<dbReference type="EMBL" id="QGKW02000007">
    <property type="protein sequence ID" value="KAF2619370.1"/>
    <property type="molecule type" value="Genomic_DNA"/>
</dbReference>
<name>A0A8S9MH94_BRACR</name>
<protein>
    <submittedName>
        <fullName evidence="1">Uncharacterized protein</fullName>
    </submittedName>
</protein>
<reference evidence="1" key="1">
    <citation type="submission" date="2019-12" db="EMBL/GenBank/DDBJ databases">
        <title>Genome sequencing and annotation of Brassica cretica.</title>
        <authorList>
            <person name="Studholme D.J."/>
            <person name="Sarris P.F."/>
        </authorList>
    </citation>
    <scope>NUCLEOTIDE SEQUENCE</scope>
    <source>
        <strain evidence="1">PFS-001/15</strain>
        <tissue evidence="1">Leaf</tissue>
    </source>
</reference>
<dbReference type="Proteomes" id="UP000712281">
    <property type="component" value="Unassembled WGS sequence"/>
</dbReference>
<proteinExistence type="predicted"/>
<organism evidence="1 2">
    <name type="scientific">Brassica cretica</name>
    <name type="common">Mustard</name>
    <dbReference type="NCBI Taxonomy" id="69181"/>
    <lineage>
        <taxon>Eukaryota</taxon>
        <taxon>Viridiplantae</taxon>
        <taxon>Streptophyta</taxon>
        <taxon>Embryophyta</taxon>
        <taxon>Tracheophyta</taxon>
        <taxon>Spermatophyta</taxon>
        <taxon>Magnoliopsida</taxon>
        <taxon>eudicotyledons</taxon>
        <taxon>Gunneridae</taxon>
        <taxon>Pentapetalae</taxon>
        <taxon>rosids</taxon>
        <taxon>malvids</taxon>
        <taxon>Brassicales</taxon>
        <taxon>Brassicaceae</taxon>
        <taxon>Brassiceae</taxon>
        <taxon>Brassica</taxon>
    </lineage>
</organism>
<gene>
    <name evidence="1" type="ORF">F2Q68_00038344</name>
</gene>
<evidence type="ECO:0000313" key="1">
    <source>
        <dbReference type="EMBL" id="KAF2619370.1"/>
    </source>
</evidence>
<dbReference type="AlphaFoldDB" id="A0A8S9MH94"/>
<comment type="caution">
    <text evidence="1">The sequence shown here is derived from an EMBL/GenBank/DDBJ whole genome shotgun (WGS) entry which is preliminary data.</text>
</comment>
<evidence type="ECO:0000313" key="2">
    <source>
        <dbReference type="Proteomes" id="UP000712281"/>
    </source>
</evidence>
<accession>A0A8S9MH94</accession>
<sequence>MLLSHAKHDVKYPAGAAAAAVDLNVAYRMSWRICRSTSEPNSAIDHIFTSPLGSDRALRHGLHVENMLSFGGMLRE</sequence>